<sequence>MMLPACHFFIPPFTGTHCHFKPPLSLKQQAPNLIFIQLWVIGPLSDPDLVVSNRQQPFDWRQPLLQKCASNPLHNLHPTLLSEGSLHCYYCFASLLLPYFSIPTSSCVCCSFPMRVPSRSRLPA</sequence>
<proteinExistence type="predicted"/>
<reference evidence="1" key="1">
    <citation type="journal article" date="2020" name="Stud. Mycol.">
        <title>101 Dothideomycetes genomes: a test case for predicting lifestyles and emergence of pathogens.</title>
        <authorList>
            <person name="Haridas S."/>
            <person name="Albert R."/>
            <person name="Binder M."/>
            <person name="Bloem J."/>
            <person name="Labutti K."/>
            <person name="Salamov A."/>
            <person name="Andreopoulos B."/>
            <person name="Baker S."/>
            <person name="Barry K."/>
            <person name="Bills G."/>
            <person name="Bluhm B."/>
            <person name="Cannon C."/>
            <person name="Castanera R."/>
            <person name="Culley D."/>
            <person name="Daum C."/>
            <person name="Ezra D."/>
            <person name="Gonzalez J."/>
            <person name="Henrissat B."/>
            <person name="Kuo A."/>
            <person name="Liang C."/>
            <person name="Lipzen A."/>
            <person name="Lutzoni F."/>
            <person name="Magnuson J."/>
            <person name="Mondo S."/>
            <person name="Nolan M."/>
            <person name="Ohm R."/>
            <person name="Pangilinan J."/>
            <person name="Park H.-J."/>
            <person name="Ramirez L."/>
            <person name="Alfaro M."/>
            <person name="Sun H."/>
            <person name="Tritt A."/>
            <person name="Yoshinaga Y."/>
            <person name="Zwiers L.-H."/>
            <person name="Turgeon B."/>
            <person name="Goodwin S."/>
            <person name="Spatafora J."/>
            <person name="Crous P."/>
            <person name="Grigoriev I."/>
        </authorList>
    </citation>
    <scope>NUCLEOTIDE SEQUENCE</scope>
    <source>
        <strain evidence="1">CBS 115976</strain>
    </source>
</reference>
<dbReference type="AlphaFoldDB" id="A0A6A6UJC6"/>
<organism evidence="1 2">
    <name type="scientific">Microthyrium microscopicum</name>
    <dbReference type="NCBI Taxonomy" id="703497"/>
    <lineage>
        <taxon>Eukaryota</taxon>
        <taxon>Fungi</taxon>
        <taxon>Dikarya</taxon>
        <taxon>Ascomycota</taxon>
        <taxon>Pezizomycotina</taxon>
        <taxon>Dothideomycetes</taxon>
        <taxon>Dothideomycetes incertae sedis</taxon>
        <taxon>Microthyriales</taxon>
        <taxon>Microthyriaceae</taxon>
        <taxon>Microthyrium</taxon>
    </lineage>
</organism>
<accession>A0A6A6UJC6</accession>
<dbReference type="Proteomes" id="UP000799302">
    <property type="component" value="Unassembled WGS sequence"/>
</dbReference>
<dbReference type="EMBL" id="MU004232">
    <property type="protein sequence ID" value="KAF2671641.1"/>
    <property type="molecule type" value="Genomic_DNA"/>
</dbReference>
<name>A0A6A6UJC6_9PEZI</name>
<gene>
    <name evidence="1" type="ORF">BT63DRAFT_176048</name>
</gene>
<keyword evidence="2" id="KW-1185">Reference proteome</keyword>
<evidence type="ECO:0000313" key="2">
    <source>
        <dbReference type="Proteomes" id="UP000799302"/>
    </source>
</evidence>
<protein>
    <submittedName>
        <fullName evidence="1">Uncharacterized protein</fullName>
    </submittedName>
</protein>
<evidence type="ECO:0000313" key="1">
    <source>
        <dbReference type="EMBL" id="KAF2671641.1"/>
    </source>
</evidence>